<comment type="caution">
    <text evidence="5">The sequence shown here is derived from an EMBL/GenBank/DDBJ whole genome shotgun (WGS) entry which is preliminary data.</text>
</comment>
<dbReference type="EMBL" id="QZKU01000019">
    <property type="protein sequence ID" value="RJP25674.1"/>
    <property type="molecule type" value="Genomic_DNA"/>
</dbReference>
<dbReference type="GO" id="GO:0030261">
    <property type="term" value="P:chromosome condensation"/>
    <property type="evidence" value="ECO:0007669"/>
    <property type="project" value="UniProtKB-KW"/>
</dbReference>
<dbReference type="SMART" id="SM00411">
    <property type="entry name" value="BHL"/>
    <property type="match status" value="1"/>
</dbReference>
<proteinExistence type="inferred from homology"/>
<evidence type="ECO:0000256" key="3">
    <source>
        <dbReference type="ARBA" id="ARBA00023125"/>
    </source>
</evidence>
<dbReference type="PANTHER" id="PTHR33175">
    <property type="entry name" value="DNA-BINDING PROTEIN HU"/>
    <property type="match status" value="1"/>
</dbReference>
<dbReference type="CDD" id="cd13831">
    <property type="entry name" value="HU"/>
    <property type="match status" value="1"/>
</dbReference>
<comment type="similarity">
    <text evidence="1 4">Belongs to the bacterial histone-like protein family.</text>
</comment>
<evidence type="ECO:0000313" key="6">
    <source>
        <dbReference type="Proteomes" id="UP000265882"/>
    </source>
</evidence>
<evidence type="ECO:0000256" key="4">
    <source>
        <dbReference type="RuleBase" id="RU003939"/>
    </source>
</evidence>
<gene>
    <name evidence="5" type="ORF">C4520_02020</name>
</gene>
<accession>A0A3A4PCI2</accession>
<dbReference type="InterPro" id="IPR010992">
    <property type="entry name" value="IHF-like_DNA-bd_dom_sf"/>
</dbReference>
<organism evidence="5 6">
    <name type="scientific">Abyssobacteria bacterium (strain SURF_5)</name>
    <dbReference type="NCBI Taxonomy" id="2093360"/>
    <lineage>
        <taxon>Bacteria</taxon>
        <taxon>Pseudomonadati</taxon>
        <taxon>Candidatus Hydrogenedentota</taxon>
        <taxon>Candidatus Abyssobacteria</taxon>
    </lineage>
</organism>
<sequence length="90" mass="9950">MTKQELVDIVSEKSGLTKKETGTVVDIILNTITETMKRGEKVSLVGFGTFDIKRRKAREGRNPATGETIQIESRVVPSFKAGRQLKEALS</sequence>
<dbReference type="Pfam" id="PF00216">
    <property type="entry name" value="Bac_DNA_binding"/>
    <property type="match status" value="1"/>
</dbReference>
<dbReference type="PRINTS" id="PR01727">
    <property type="entry name" value="DNABINDINGHU"/>
</dbReference>
<protein>
    <submittedName>
        <fullName evidence="5">HU family DNA-binding protein</fullName>
    </submittedName>
</protein>
<dbReference type="SUPFAM" id="SSF47729">
    <property type="entry name" value="IHF-like DNA-binding proteins"/>
    <property type="match status" value="1"/>
</dbReference>
<dbReference type="Gene3D" id="4.10.520.10">
    <property type="entry name" value="IHF-like DNA-binding proteins"/>
    <property type="match status" value="1"/>
</dbReference>
<evidence type="ECO:0000256" key="2">
    <source>
        <dbReference type="ARBA" id="ARBA00023067"/>
    </source>
</evidence>
<keyword evidence="3 5" id="KW-0238">DNA-binding</keyword>
<reference evidence="5 6" key="1">
    <citation type="journal article" date="2017" name="ISME J.">
        <title>Energy and carbon metabolisms in a deep terrestrial subsurface fluid microbial community.</title>
        <authorList>
            <person name="Momper L."/>
            <person name="Jungbluth S.P."/>
            <person name="Lee M.D."/>
            <person name="Amend J.P."/>
        </authorList>
    </citation>
    <scope>NUCLEOTIDE SEQUENCE [LARGE SCALE GENOMIC DNA]</scope>
    <source>
        <strain evidence="5">SURF_5</strain>
    </source>
</reference>
<evidence type="ECO:0000313" key="5">
    <source>
        <dbReference type="EMBL" id="RJP25674.1"/>
    </source>
</evidence>
<keyword evidence="2" id="KW-0226">DNA condensation</keyword>
<dbReference type="AlphaFoldDB" id="A0A3A4PCI2"/>
<dbReference type="InterPro" id="IPR000119">
    <property type="entry name" value="Hist_DNA-bd"/>
</dbReference>
<dbReference type="InterPro" id="IPR020816">
    <property type="entry name" value="Histone-like_DNA-bd_CS"/>
</dbReference>
<dbReference type="PROSITE" id="PS00045">
    <property type="entry name" value="HISTONE_LIKE"/>
    <property type="match status" value="1"/>
</dbReference>
<dbReference type="Proteomes" id="UP000265882">
    <property type="component" value="Unassembled WGS sequence"/>
</dbReference>
<name>A0A3A4PCI2_ABYX5</name>
<dbReference type="PANTHER" id="PTHR33175:SF3">
    <property type="entry name" value="DNA-BINDING PROTEIN HU-BETA"/>
    <property type="match status" value="1"/>
</dbReference>
<dbReference type="GO" id="GO:0003677">
    <property type="term" value="F:DNA binding"/>
    <property type="evidence" value="ECO:0007669"/>
    <property type="project" value="UniProtKB-KW"/>
</dbReference>
<dbReference type="GO" id="GO:0030527">
    <property type="term" value="F:structural constituent of chromatin"/>
    <property type="evidence" value="ECO:0007669"/>
    <property type="project" value="InterPro"/>
</dbReference>
<evidence type="ECO:0000256" key="1">
    <source>
        <dbReference type="ARBA" id="ARBA00010529"/>
    </source>
</evidence>
<dbReference type="GO" id="GO:0005829">
    <property type="term" value="C:cytosol"/>
    <property type="evidence" value="ECO:0007669"/>
    <property type="project" value="TreeGrafter"/>
</dbReference>